<accession>A0A6A0AJ96</accession>
<keyword evidence="5" id="KW-1185">Reference proteome</keyword>
<feature type="non-terminal residue" evidence="4">
    <location>
        <position position="39"/>
    </location>
</feature>
<dbReference type="PANTHER" id="PTHR18934">
    <property type="entry name" value="ATP-DEPENDENT RNA HELICASE"/>
    <property type="match status" value="1"/>
</dbReference>
<reference evidence="4 5" key="1">
    <citation type="submission" date="2020-02" db="EMBL/GenBank/DDBJ databases">
        <title>Draft genome sequence of Haematococcus lacustris strain NIES-144.</title>
        <authorList>
            <person name="Morimoto D."/>
            <person name="Nakagawa S."/>
            <person name="Yoshida T."/>
            <person name="Sawayama S."/>
        </authorList>
    </citation>
    <scope>NUCLEOTIDE SEQUENCE [LARGE SCALE GENOMIC DNA]</scope>
    <source>
        <strain evidence="4 5">NIES-144</strain>
    </source>
</reference>
<protein>
    <submittedName>
        <fullName evidence="4">Uncharacterized protein</fullName>
    </submittedName>
</protein>
<feature type="non-terminal residue" evidence="4">
    <location>
        <position position="1"/>
    </location>
</feature>
<dbReference type="EMBL" id="BLLF01006293">
    <property type="protein sequence ID" value="GFH32134.1"/>
    <property type="molecule type" value="Genomic_DNA"/>
</dbReference>
<evidence type="ECO:0000256" key="1">
    <source>
        <dbReference type="ARBA" id="ARBA00022801"/>
    </source>
</evidence>
<evidence type="ECO:0000256" key="3">
    <source>
        <dbReference type="SAM" id="MobiDB-lite"/>
    </source>
</evidence>
<dbReference type="GO" id="GO:0016787">
    <property type="term" value="F:hydrolase activity"/>
    <property type="evidence" value="ECO:0007669"/>
    <property type="project" value="UniProtKB-KW"/>
</dbReference>
<sequence>MVHDVTSGSASLQEGWISKASADQRKGRAGRTGPGKCFR</sequence>
<dbReference type="GO" id="GO:0003723">
    <property type="term" value="F:RNA binding"/>
    <property type="evidence" value="ECO:0007669"/>
    <property type="project" value="TreeGrafter"/>
</dbReference>
<keyword evidence="2" id="KW-0547">Nucleotide-binding</keyword>
<gene>
    <name evidence="4" type="ORF">HaLaN_31303</name>
</gene>
<evidence type="ECO:0000256" key="2">
    <source>
        <dbReference type="ARBA" id="ARBA00022806"/>
    </source>
</evidence>
<proteinExistence type="predicted"/>
<evidence type="ECO:0000313" key="4">
    <source>
        <dbReference type="EMBL" id="GFH32134.1"/>
    </source>
</evidence>
<dbReference type="PANTHER" id="PTHR18934:SF221">
    <property type="entry name" value="ATP-DEPENDENT RNA HELICASE DHX34-RELATED"/>
    <property type="match status" value="1"/>
</dbReference>
<dbReference type="Gene3D" id="3.40.50.300">
    <property type="entry name" value="P-loop containing nucleotide triphosphate hydrolases"/>
    <property type="match status" value="1"/>
</dbReference>
<dbReference type="InterPro" id="IPR027417">
    <property type="entry name" value="P-loop_NTPase"/>
</dbReference>
<dbReference type="SUPFAM" id="SSF52540">
    <property type="entry name" value="P-loop containing nucleoside triphosphate hydrolases"/>
    <property type="match status" value="1"/>
</dbReference>
<feature type="region of interest" description="Disordered" evidence="3">
    <location>
        <begin position="1"/>
        <end position="39"/>
    </location>
</feature>
<keyword evidence="1" id="KW-0378">Hydrolase</keyword>
<feature type="compositionally biased region" description="Polar residues" evidence="3">
    <location>
        <begin position="1"/>
        <end position="12"/>
    </location>
</feature>
<keyword evidence="2" id="KW-0067">ATP-binding</keyword>
<dbReference type="AlphaFoldDB" id="A0A6A0AJ96"/>
<name>A0A6A0AJ96_HAELA</name>
<keyword evidence="2" id="KW-0347">Helicase</keyword>
<evidence type="ECO:0000313" key="5">
    <source>
        <dbReference type="Proteomes" id="UP000485058"/>
    </source>
</evidence>
<dbReference type="GO" id="GO:0004386">
    <property type="term" value="F:helicase activity"/>
    <property type="evidence" value="ECO:0007669"/>
    <property type="project" value="UniProtKB-KW"/>
</dbReference>
<organism evidence="4 5">
    <name type="scientific">Haematococcus lacustris</name>
    <name type="common">Green alga</name>
    <name type="synonym">Haematococcus pluvialis</name>
    <dbReference type="NCBI Taxonomy" id="44745"/>
    <lineage>
        <taxon>Eukaryota</taxon>
        <taxon>Viridiplantae</taxon>
        <taxon>Chlorophyta</taxon>
        <taxon>core chlorophytes</taxon>
        <taxon>Chlorophyceae</taxon>
        <taxon>CS clade</taxon>
        <taxon>Chlamydomonadales</taxon>
        <taxon>Haematococcaceae</taxon>
        <taxon>Haematococcus</taxon>
    </lineage>
</organism>
<comment type="caution">
    <text evidence="4">The sequence shown here is derived from an EMBL/GenBank/DDBJ whole genome shotgun (WGS) entry which is preliminary data.</text>
</comment>
<dbReference type="Proteomes" id="UP000485058">
    <property type="component" value="Unassembled WGS sequence"/>
</dbReference>